<feature type="signal peptide" evidence="9">
    <location>
        <begin position="1"/>
        <end position="19"/>
    </location>
</feature>
<comment type="subcellular location">
    <subcellularLocation>
        <location evidence="2">Cell membrane</location>
        <topology evidence="2">Single-pass type II membrane protein</topology>
    </subcellularLocation>
</comment>
<evidence type="ECO:0000259" key="10">
    <source>
        <dbReference type="Pfam" id="PF01431"/>
    </source>
</evidence>
<accession>A0A1I8ML94</accession>
<feature type="domain" description="Peptidase M13 N-terminal" evidence="11">
    <location>
        <begin position="46"/>
        <end position="398"/>
    </location>
</feature>
<dbReference type="KEGG" id="mde:101899939"/>
<dbReference type="eggNOG" id="KOG3624">
    <property type="taxonomic scope" value="Eukaryota"/>
</dbReference>
<dbReference type="OrthoDB" id="7867452at2759"/>
<protein>
    <submittedName>
        <fullName evidence="14">Neprilysin-1</fullName>
    </submittedName>
</protein>
<dbReference type="Gene3D" id="3.40.390.10">
    <property type="entry name" value="Collagenase (Catalytic Domain)"/>
    <property type="match status" value="1"/>
</dbReference>
<evidence type="ECO:0000256" key="7">
    <source>
        <dbReference type="ARBA" id="ARBA00022833"/>
    </source>
</evidence>
<evidence type="ECO:0000256" key="3">
    <source>
        <dbReference type="ARBA" id="ARBA00007357"/>
    </source>
</evidence>
<dbReference type="VEuPathDB" id="VectorBase:MDOMA2_004096"/>
<keyword evidence="8" id="KW-0482">Metalloprotease</keyword>
<comment type="cofactor">
    <cofactor evidence="1">
        <name>Zn(2+)</name>
        <dbReference type="ChEBI" id="CHEBI:29105"/>
    </cofactor>
</comment>
<sequence>MQLQRFVIALLLISVGCDATSVQMANFVNRRQQKLIEGSMDIDVDPCEDFYEYACGNWEEYTDGAGYQFAETLSMMDFRANQDFMDYMNRLQIWKAPRFVRKTYEFYRSCLDVGIYSPQSYLNWLLENEQLKMPSLFPAEKNEELYDWISILATMYKYGMNGIFLELTAFYPKENPSQLTIDLDKPLQAEEGLGFIPLTQKNLKDIIRSIDGVMTSGEFLQLWSDVSKFEQRLLQLKEELVDLNESEKIELKKLPLEWLEKYLRTALNQTITDSQIELYIQNVPYLRALDEYLKNHESVFIAQYLEIRFVWYMRRQRPPIFTPEGCIVPTRGHLSLAMHWIYEQQKPHIAEVVPEIQKIFENIIKTFKSHLQKNENAFNASTLQFLLSKLDKLQLKVGNLPRWNTTDILEDYYHGLNISRTDFYGNHLKLLAFHVTNRKLFYTTTNSSNYYHMEEYETAASPSPYYIHKANMVMLPSTAIQRPLYHDGHEDVYKYSSLGFLLSHEMLHAFDINGLEVDGNGKLNSTPYLDMLSNSKFKHQLQCLRQLNPLVINEKISDVSGLQYAYETFFSIHPDMGEREQKRLLHGNEMSLGKLFFLNFAQFFCGSTSSFYYVNIEEHGSDRDRVNDAVKHFPEFAKVFNCSASNRMRVNQTCNLWRR</sequence>
<evidence type="ECO:0000313" key="13">
    <source>
        <dbReference type="Proteomes" id="UP001652621"/>
    </source>
</evidence>
<dbReference type="GO" id="GO:0016485">
    <property type="term" value="P:protein processing"/>
    <property type="evidence" value="ECO:0007669"/>
    <property type="project" value="TreeGrafter"/>
</dbReference>
<keyword evidence="13" id="KW-1185">Reference proteome</keyword>
<evidence type="ECO:0000256" key="5">
    <source>
        <dbReference type="ARBA" id="ARBA00022723"/>
    </source>
</evidence>
<reference evidence="12" key="1">
    <citation type="submission" date="2021-01" db="UniProtKB">
        <authorList>
            <consortium name="EnsemblMetazoa"/>
        </authorList>
    </citation>
    <scope>IDENTIFICATION</scope>
    <source>
        <strain evidence="12">Aabys</strain>
    </source>
</reference>
<proteinExistence type="inferred from homology"/>
<dbReference type="InterPro" id="IPR008753">
    <property type="entry name" value="Peptidase_M13_N"/>
</dbReference>
<evidence type="ECO:0000313" key="14">
    <source>
        <dbReference type="RefSeq" id="XP_005189466.1"/>
    </source>
</evidence>
<dbReference type="PANTHER" id="PTHR11733">
    <property type="entry name" value="ZINC METALLOPROTEASE FAMILY M13 NEPRILYSIN-RELATED"/>
    <property type="match status" value="1"/>
</dbReference>
<dbReference type="PROSITE" id="PS51257">
    <property type="entry name" value="PROKAR_LIPOPROTEIN"/>
    <property type="match status" value="1"/>
</dbReference>
<dbReference type="GO" id="GO:0005886">
    <property type="term" value="C:plasma membrane"/>
    <property type="evidence" value="ECO:0007669"/>
    <property type="project" value="UniProtKB-SubCell"/>
</dbReference>
<dbReference type="SUPFAM" id="SSF55486">
    <property type="entry name" value="Metalloproteases ('zincins'), catalytic domain"/>
    <property type="match status" value="1"/>
</dbReference>
<dbReference type="GO" id="GO:0046872">
    <property type="term" value="F:metal ion binding"/>
    <property type="evidence" value="ECO:0007669"/>
    <property type="project" value="UniProtKB-KW"/>
</dbReference>
<feature type="chain" id="PRO_5044560519" evidence="9">
    <location>
        <begin position="20"/>
        <end position="659"/>
    </location>
</feature>
<keyword evidence="4" id="KW-0645">Protease</keyword>
<evidence type="ECO:0000256" key="4">
    <source>
        <dbReference type="ARBA" id="ARBA00022670"/>
    </source>
</evidence>
<comment type="similarity">
    <text evidence="3">Belongs to the peptidase M13 family.</text>
</comment>
<dbReference type="InterPro" id="IPR042089">
    <property type="entry name" value="Peptidase_M13_dom_2"/>
</dbReference>
<dbReference type="GO" id="GO:0004222">
    <property type="term" value="F:metalloendopeptidase activity"/>
    <property type="evidence" value="ECO:0007669"/>
    <property type="project" value="InterPro"/>
</dbReference>
<evidence type="ECO:0000313" key="12">
    <source>
        <dbReference type="EnsemblMetazoa" id="MDOA006121-PA"/>
    </source>
</evidence>
<evidence type="ECO:0000256" key="8">
    <source>
        <dbReference type="ARBA" id="ARBA00023049"/>
    </source>
</evidence>
<dbReference type="GeneID" id="101899939"/>
<dbReference type="VEuPathDB" id="VectorBase:MDOA006121"/>
<reference evidence="14" key="2">
    <citation type="submission" date="2025-04" db="UniProtKB">
        <authorList>
            <consortium name="RefSeq"/>
        </authorList>
    </citation>
    <scope>IDENTIFICATION</scope>
    <source>
        <strain evidence="14">Aabys</strain>
    </source>
</reference>
<evidence type="ECO:0000256" key="6">
    <source>
        <dbReference type="ARBA" id="ARBA00022801"/>
    </source>
</evidence>
<feature type="domain" description="Peptidase M13 C-terminal" evidence="10">
    <location>
        <begin position="465"/>
        <end position="655"/>
    </location>
</feature>
<dbReference type="EnsemblMetazoa" id="MDOA006121-RA">
    <property type="protein sequence ID" value="MDOA006121-PA"/>
    <property type="gene ID" value="MDOA006121"/>
</dbReference>
<evidence type="ECO:0000256" key="1">
    <source>
        <dbReference type="ARBA" id="ARBA00001947"/>
    </source>
</evidence>
<gene>
    <name evidence="12" type="primary">101899939</name>
    <name evidence="14" type="synonym">LOC101899939</name>
</gene>
<keyword evidence="5" id="KW-0479">Metal-binding</keyword>
<evidence type="ECO:0000256" key="9">
    <source>
        <dbReference type="SAM" id="SignalP"/>
    </source>
</evidence>
<dbReference type="PROSITE" id="PS51885">
    <property type="entry name" value="NEPRILYSIN"/>
    <property type="match status" value="1"/>
</dbReference>
<name>A0A1I8ML94_MUSDO</name>
<keyword evidence="7" id="KW-0862">Zinc</keyword>
<evidence type="ECO:0000259" key="11">
    <source>
        <dbReference type="Pfam" id="PF05649"/>
    </source>
</evidence>
<dbReference type="AlphaFoldDB" id="A0A1I8ML94"/>
<dbReference type="InterPro" id="IPR024079">
    <property type="entry name" value="MetalloPept_cat_dom_sf"/>
</dbReference>
<dbReference type="InterPro" id="IPR018497">
    <property type="entry name" value="Peptidase_M13_C"/>
</dbReference>
<dbReference type="InterPro" id="IPR000718">
    <property type="entry name" value="Peptidase_M13"/>
</dbReference>
<organism evidence="12">
    <name type="scientific">Musca domestica</name>
    <name type="common">House fly</name>
    <dbReference type="NCBI Taxonomy" id="7370"/>
    <lineage>
        <taxon>Eukaryota</taxon>
        <taxon>Metazoa</taxon>
        <taxon>Ecdysozoa</taxon>
        <taxon>Arthropoda</taxon>
        <taxon>Hexapoda</taxon>
        <taxon>Insecta</taxon>
        <taxon>Pterygota</taxon>
        <taxon>Neoptera</taxon>
        <taxon>Endopterygota</taxon>
        <taxon>Diptera</taxon>
        <taxon>Brachycera</taxon>
        <taxon>Muscomorpha</taxon>
        <taxon>Muscoidea</taxon>
        <taxon>Muscidae</taxon>
        <taxon>Musca</taxon>
    </lineage>
</organism>
<keyword evidence="9" id="KW-0732">Signal</keyword>
<evidence type="ECO:0000256" key="2">
    <source>
        <dbReference type="ARBA" id="ARBA00004401"/>
    </source>
</evidence>
<dbReference type="Proteomes" id="UP001652621">
    <property type="component" value="Unplaced"/>
</dbReference>
<dbReference type="PRINTS" id="PR00786">
    <property type="entry name" value="NEPRILYSIN"/>
</dbReference>
<dbReference type="Pfam" id="PF05649">
    <property type="entry name" value="Peptidase_M13_N"/>
    <property type="match status" value="1"/>
</dbReference>
<dbReference type="Pfam" id="PF01431">
    <property type="entry name" value="Peptidase_M13"/>
    <property type="match status" value="1"/>
</dbReference>
<keyword evidence="6" id="KW-0378">Hydrolase</keyword>
<dbReference type="PANTHER" id="PTHR11733:SF167">
    <property type="entry name" value="FI17812P1-RELATED"/>
    <property type="match status" value="1"/>
</dbReference>
<dbReference type="Gene3D" id="1.10.1380.10">
    <property type="entry name" value="Neutral endopeptidase , domain2"/>
    <property type="match status" value="1"/>
</dbReference>
<dbReference type="RefSeq" id="XP_005189466.1">
    <property type="nucleotide sequence ID" value="XM_005189409.3"/>
</dbReference>